<name>A0A0B5QSQ2_CLOBE</name>
<proteinExistence type="predicted"/>
<sequence>MVRKKEGSSLVTVAIISFVLITVATAMVSMTVGDYKMRMTESTRIKNLYSSESGLDVAYDILVKTFDAATIYGTKQTEIYKTSPDITAIDDEIKSIRKDDSIHNKDEQIKSLEAQKNEMLDSYFKRIFYTFIDGGDLQESSAPNNENELRKSIKGLKYVAVDSNGNESYEGVSINTENTSAIDLFVGEQSVNDDDGIGYEEVPANLQSGKEYLSRDYTIKITSQYSTEDTNGKTKRKLQTIYNLLVPDYKDVAFSERNTELPKYTFMNDKAIIVGKNINVDNANFSVNGNIYVEGDGYEDLDGNEESRAYDKYIGGVVLNADSNKDIVFNGDVITGKTFNIRNNVNATINGNLYAMNVYAGNERADDPHSMNSTLDVNEVDGNGGEVVVDNDMTLKADNTDITIDKFYGVNDKNIKYNDQTGIDGTNKTDKPLGRTSSCIIVNGNENSNIKINKEAYIMGVAHINTTNGYNTGESVGVKDNYIAYSIPEEDDDNFKEEKFKDKSLDTDESLQLLDEDNVIKKSNHFAKYWGDKLELDNAGGIYLPIKTPDHPERNTYALGAIVYLYKDGTSEAEAKVLGSSYRLNNIPTIVSDKQKEFASKVYNVGGKNLTEDQKKSLYESLGNNKDKVSDLMNIGGVNDEYKNKNKIFFKEFDDSSDETPDEESNNEKAIFSDKNIIIQSSNKDEIVKDGEDIIISVNSNNTLNTFIATSGDVTINGNVKIKGNIIAEGNMNIGGGSEQKSIQYDNELSNRIQAAHVDLFDSVFGHMRDDTSENPSGGNTSNLIVEYDLNKFIKNTLWKIIK</sequence>
<dbReference type="EMBL" id="CP010086">
    <property type="protein sequence ID" value="AJH01252.1"/>
    <property type="molecule type" value="Genomic_DNA"/>
</dbReference>
<reference evidence="2" key="1">
    <citation type="submission" date="2014-12" db="EMBL/GenBank/DDBJ databases">
        <title>Genome sequence of Clostridium beijerinckii strain 59B.</title>
        <authorList>
            <person name="Little G.T."/>
            <person name="Minton N.P."/>
        </authorList>
    </citation>
    <scope>NUCLEOTIDE SEQUENCE [LARGE SCALE GENOMIC DNA]</scope>
    <source>
        <strain evidence="2">59B</strain>
    </source>
</reference>
<organism evidence="1 2">
    <name type="scientific">Clostridium beijerinckii</name>
    <name type="common">Clostridium MP</name>
    <dbReference type="NCBI Taxonomy" id="1520"/>
    <lineage>
        <taxon>Bacteria</taxon>
        <taxon>Bacillati</taxon>
        <taxon>Bacillota</taxon>
        <taxon>Clostridia</taxon>
        <taxon>Eubacteriales</taxon>
        <taxon>Clostridiaceae</taxon>
        <taxon>Clostridium</taxon>
    </lineage>
</organism>
<dbReference type="Proteomes" id="UP000031866">
    <property type="component" value="Chromosome"/>
</dbReference>
<dbReference type="AlphaFoldDB" id="A0A0B5QSQ2"/>
<dbReference type="RefSeq" id="WP_041899360.1">
    <property type="nucleotide sequence ID" value="NZ_CP010086.2"/>
</dbReference>
<evidence type="ECO:0000313" key="2">
    <source>
        <dbReference type="Proteomes" id="UP000031866"/>
    </source>
</evidence>
<protein>
    <submittedName>
        <fullName evidence="1">Uncharacterized protein</fullName>
    </submittedName>
</protein>
<evidence type="ECO:0000313" key="1">
    <source>
        <dbReference type="EMBL" id="AJH01252.1"/>
    </source>
</evidence>
<gene>
    <name evidence="1" type="ORF">LF65_04721</name>
</gene>
<accession>A0A0B5QSQ2</accession>
<dbReference type="KEGG" id="cbei:LF65_04721"/>
<dbReference type="OrthoDB" id="1947207at2"/>
<dbReference type="STRING" id="1520.LF65_04721"/>